<evidence type="ECO:0000313" key="2">
    <source>
        <dbReference type="Proteomes" id="UP000801492"/>
    </source>
</evidence>
<sequence>MSLKELEFRNHVYKFYEENRALGKLYTYKHFLYDNVSKSTIYNIIQHFEKGLTVDRRNGSGCKAVKITPQKLRQIENLFENNDSVSLHTAARKYDVSPGYLCKTLKKKTKLRYRKKQTIPKRSDKQIALAKPKCNLLLSKFHHHDFILDDESYFT</sequence>
<reference evidence="1" key="1">
    <citation type="submission" date="2019-08" db="EMBL/GenBank/DDBJ databases">
        <title>The genome of the North American firefly Photinus pyralis.</title>
        <authorList>
            <consortium name="Photinus pyralis genome working group"/>
            <person name="Fallon T.R."/>
            <person name="Sander Lower S.E."/>
            <person name="Weng J.-K."/>
        </authorList>
    </citation>
    <scope>NUCLEOTIDE SEQUENCE</scope>
    <source>
        <strain evidence="1">TRF0915ILg1</strain>
        <tissue evidence="1">Whole body</tissue>
    </source>
</reference>
<evidence type="ECO:0000313" key="1">
    <source>
        <dbReference type="EMBL" id="KAF2891734.1"/>
    </source>
</evidence>
<dbReference type="OrthoDB" id="10639585at2759"/>
<proteinExistence type="predicted"/>
<dbReference type="EMBL" id="VTPC01024337">
    <property type="protein sequence ID" value="KAF2891734.1"/>
    <property type="molecule type" value="Genomic_DNA"/>
</dbReference>
<protein>
    <recommendedName>
        <fullName evidence="3">Transposase</fullName>
    </recommendedName>
</protein>
<organism evidence="1 2">
    <name type="scientific">Ignelater luminosus</name>
    <name type="common">Cucubano</name>
    <name type="synonym">Pyrophorus luminosus</name>
    <dbReference type="NCBI Taxonomy" id="2038154"/>
    <lineage>
        <taxon>Eukaryota</taxon>
        <taxon>Metazoa</taxon>
        <taxon>Ecdysozoa</taxon>
        <taxon>Arthropoda</taxon>
        <taxon>Hexapoda</taxon>
        <taxon>Insecta</taxon>
        <taxon>Pterygota</taxon>
        <taxon>Neoptera</taxon>
        <taxon>Endopterygota</taxon>
        <taxon>Coleoptera</taxon>
        <taxon>Polyphaga</taxon>
        <taxon>Elateriformia</taxon>
        <taxon>Elateroidea</taxon>
        <taxon>Elateridae</taxon>
        <taxon>Agrypninae</taxon>
        <taxon>Pyrophorini</taxon>
        <taxon>Ignelater</taxon>
    </lineage>
</organism>
<name>A0A8K0GA05_IGNLU</name>
<dbReference type="Proteomes" id="UP000801492">
    <property type="component" value="Unassembled WGS sequence"/>
</dbReference>
<keyword evidence="2" id="KW-1185">Reference proteome</keyword>
<dbReference type="AlphaFoldDB" id="A0A8K0GA05"/>
<accession>A0A8K0GA05</accession>
<gene>
    <name evidence="1" type="ORF">ILUMI_14439</name>
</gene>
<comment type="caution">
    <text evidence="1">The sequence shown here is derived from an EMBL/GenBank/DDBJ whole genome shotgun (WGS) entry which is preliminary data.</text>
</comment>
<evidence type="ECO:0008006" key="3">
    <source>
        <dbReference type="Google" id="ProtNLM"/>
    </source>
</evidence>